<dbReference type="Pfam" id="PF00246">
    <property type="entry name" value="Peptidase_M14"/>
    <property type="match status" value="1"/>
</dbReference>
<protein>
    <recommendedName>
        <fullName evidence="7">Peptidase M14 domain-containing protein</fullName>
    </recommendedName>
</protein>
<keyword evidence="3" id="KW-0645">Protease</keyword>
<evidence type="ECO:0000256" key="4">
    <source>
        <dbReference type="ARBA" id="ARBA00022801"/>
    </source>
</evidence>
<reference evidence="8" key="1">
    <citation type="submission" date="2018-06" db="EMBL/GenBank/DDBJ databases">
        <authorList>
            <person name="Zhirakovskaya E."/>
        </authorList>
    </citation>
    <scope>NUCLEOTIDE SEQUENCE</scope>
</reference>
<dbReference type="SMART" id="SM00631">
    <property type="entry name" value="Zn_pept"/>
    <property type="match status" value="1"/>
</dbReference>
<keyword evidence="6" id="KW-0482">Metalloprotease</keyword>
<proteinExistence type="inferred from homology"/>
<organism evidence="8">
    <name type="scientific">hydrothermal vent metagenome</name>
    <dbReference type="NCBI Taxonomy" id="652676"/>
    <lineage>
        <taxon>unclassified sequences</taxon>
        <taxon>metagenomes</taxon>
        <taxon>ecological metagenomes</taxon>
    </lineage>
</organism>
<gene>
    <name evidence="8" type="ORF">MNBD_IGNAVI01-1525</name>
</gene>
<dbReference type="GO" id="GO:0008270">
    <property type="term" value="F:zinc ion binding"/>
    <property type="evidence" value="ECO:0007669"/>
    <property type="project" value="InterPro"/>
</dbReference>
<dbReference type="AlphaFoldDB" id="A0A3B1BU45"/>
<evidence type="ECO:0000256" key="1">
    <source>
        <dbReference type="ARBA" id="ARBA00001947"/>
    </source>
</evidence>
<evidence type="ECO:0000313" key="8">
    <source>
        <dbReference type="EMBL" id="VAX15384.1"/>
    </source>
</evidence>
<dbReference type="PANTHER" id="PTHR11705">
    <property type="entry name" value="PROTEASE FAMILY M14 CARBOXYPEPTIDASE A,B"/>
    <property type="match status" value="1"/>
</dbReference>
<evidence type="ECO:0000256" key="3">
    <source>
        <dbReference type="ARBA" id="ARBA00022670"/>
    </source>
</evidence>
<dbReference type="EMBL" id="UOGD01000019">
    <property type="protein sequence ID" value="VAX15384.1"/>
    <property type="molecule type" value="Genomic_DNA"/>
</dbReference>
<keyword evidence="4" id="KW-0378">Hydrolase</keyword>
<evidence type="ECO:0000259" key="7">
    <source>
        <dbReference type="PROSITE" id="PS52035"/>
    </source>
</evidence>
<dbReference type="InterPro" id="IPR000834">
    <property type="entry name" value="Peptidase_M14"/>
</dbReference>
<keyword evidence="5" id="KW-0862">Zinc</keyword>
<dbReference type="SUPFAM" id="SSF53187">
    <property type="entry name" value="Zn-dependent exopeptidases"/>
    <property type="match status" value="1"/>
</dbReference>
<evidence type="ECO:0000256" key="5">
    <source>
        <dbReference type="ARBA" id="ARBA00022833"/>
    </source>
</evidence>
<name>A0A3B1BU45_9ZZZZ</name>
<evidence type="ECO:0000256" key="2">
    <source>
        <dbReference type="ARBA" id="ARBA00005988"/>
    </source>
</evidence>
<dbReference type="GO" id="GO:0005615">
    <property type="term" value="C:extracellular space"/>
    <property type="evidence" value="ECO:0007669"/>
    <property type="project" value="TreeGrafter"/>
</dbReference>
<dbReference type="GO" id="GO:0004181">
    <property type="term" value="F:metallocarboxypeptidase activity"/>
    <property type="evidence" value="ECO:0007669"/>
    <property type="project" value="InterPro"/>
</dbReference>
<dbReference type="CDD" id="cd00596">
    <property type="entry name" value="Peptidase_M14_like"/>
    <property type="match status" value="1"/>
</dbReference>
<dbReference type="PANTHER" id="PTHR11705:SF143">
    <property type="entry name" value="SLL0236 PROTEIN"/>
    <property type="match status" value="1"/>
</dbReference>
<dbReference type="PROSITE" id="PS51257">
    <property type="entry name" value="PROKAR_LIPOPROTEIN"/>
    <property type="match status" value="1"/>
</dbReference>
<dbReference type="GO" id="GO:0006508">
    <property type="term" value="P:proteolysis"/>
    <property type="evidence" value="ECO:0007669"/>
    <property type="project" value="UniProtKB-KW"/>
</dbReference>
<dbReference type="Gene3D" id="3.40.630.10">
    <property type="entry name" value="Zn peptidases"/>
    <property type="match status" value="1"/>
</dbReference>
<evidence type="ECO:0000256" key="6">
    <source>
        <dbReference type="ARBA" id="ARBA00023049"/>
    </source>
</evidence>
<accession>A0A3B1BU45</accession>
<dbReference type="PROSITE" id="PS52035">
    <property type="entry name" value="PEPTIDASE_M14"/>
    <property type="match status" value="1"/>
</dbReference>
<sequence length="317" mass="35910">MNLKINIILFSLLLLLYSCGSKEFEEVSRFETFSDNYKSGLYHTLDGIYNQLNEYKKAYPDKVKLVNIGKSEHFEKMLPFIRIQLGNSETSKQYLFVAGTHGDEAAAVEAMLFTIDQLLKNNIPVNATIDFVLVHNPDGFIENERTNFAGTDLNRTFPFPSNDVKILTENKAIMDLVNSNKYKASLFFHTANEDKYENLIRVPIEYNQYGTTAFTANAKADIEKLVSIVQFANQDNISKVAWHSSSELVNKNGIASDWCSSGLLNDSVKELSVNPPKYSHPSLTIELCSPKQPLQVDKLDEEKKETYNIVLNVIKNI</sequence>
<comment type="cofactor">
    <cofactor evidence="1">
        <name>Zn(2+)</name>
        <dbReference type="ChEBI" id="CHEBI:29105"/>
    </cofactor>
</comment>
<comment type="similarity">
    <text evidence="2">Belongs to the peptidase M14 family.</text>
</comment>
<feature type="domain" description="Peptidase M14" evidence="7">
    <location>
        <begin position="41"/>
        <end position="317"/>
    </location>
</feature>